<accession>A0A316VAZ4</accession>
<organism evidence="2 3">
    <name type="scientific">Meira miltonrushii</name>
    <dbReference type="NCBI Taxonomy" id="1280837"/>
    <lineage>
        <taxon>Eukaryota</taxon>
        <taxon>Fungi</taxon>
        <taxon>Dikarya</taxon>
        <taxon>Basidiomycota</taxon>
        <taxon>Ustilaginomycotina</taxon>
        <taxon>Exobasidiomycetes</taxon>
        <taxon>Exobasidiales</taxon>
        <taxon>Brachybasidiaceae</taxon>
        <taxon>Meira</taxon>
    </lineage>
</organism>
<dbReference type="AlphaFoldDB" id="A0A316VAZ4"/>
<gene>
    <name evidence="2" type="ORF">FA14DRAFT_184165</name>
</gene>
<dbReference type="InterPro" id="IPR011333">
    <property type="entry name" value="SKP1/BTB/POZ_sf"/>
</dbReference>
<dbReference type="EMBL" id="KZ819603">
    <property type="protein sequence ID" value="PWN34692.1"/>
    <property type="molecule type" value="Genomic_DNA"/>
</dbReference>
<evidence type="ECO:0000259" key="1">
    <source>
        <dbReference type="PROSITE" id="PS50097"/>
    </source>
</evidence>
<dbReference type="Gene3D" id="3.30.710.10">
    <property type="entry name" value="Potassium Channel Kv1.1, Chain A"/>
    <property type="match status" value="1"/>
</dbReference>
<name>A0A316VAZ4_9BASI</name>
<dbReference type="InterPro" id="IPR000210">
    <property type="entry name" value="BTB/POZ_dom"/>
</dbReference>
<sequence>MSATKKRKEASEKEAEEVEEGEAEIVYLNKLRGAHTDLILCSSTIDKVKNEKKTIKFQVEKAVLACHSSTFLNMFTDCSTQDKENVAEISIPEPAKVVSSFLHIIYATFQERNEAGDGKGSFDHWVDVIEMGDKYLANVVVERSIFNLCSAFRSLAVKEANVETFSQTRYGKAAFLKLIVIFSLVANGRLGASHLSENELIFTIKHHWRDFCTQCGINFDKRPCGCQHNYAICCGIKQSLCSLETLLPDEAAGYFDVRDIVAFQKVIEDIPHKYDIIEVVERHFLK</sequence>
<evidence type="ECO:0000313" key="2">
    <source>
        <dbReference type="EMBL" id="PWN34692.1"/>
    </source>
</evidence>
<evidence type="ECO:0000313" key="3">
    <source>
        <dbReference type="Proteomes" id="UP000245771"/>
    </source>
</evidence>
<dbReference type="Proteomes" id="UP000245771">
    <property type="component" value="Unassembled WGS sequence"/>
</dbReference>
<protein>
    <recommendedName>
        <fullName evidence="1">BTB domain-containing protein</fullName>
    </recommendedName>
</protein>
<reference evidence="2 3" key="1">
    <citation type="journal article" date="2018" name="Mol. Biol. Evol.">
        <title>Broad Genomic Sampling Reveals a Smut Pathogenic Ancestry of the Fungal Clade Ustilaginomycotina.</title>
        <authorList>
            <person name="Kijpornyongpan T."/>
            <person name="Mondo S.J."/>
            <person name="Barry K."/>
            <person name="Sandor L."/>
            <person name="Lee J."/>
            <person name="Lipzen A."/>
            <person name="Pangilinan J."/>
            <person name="LaButti K."/>
            <person name="Hainaut M."/>
            <person name="Henrissat B."/>
            <person name="Grigoriev I.V."/>
            <person name="Spatafora J.W."/>
            <person name="Aime M.C."/>
        </authorList>
    </citation>
    <scope>NUCLEOTIDE SEQUENCE [LARGE SCALE GENOMIC DNA]</scope>
    <source>
        <strain evidence="2 3">MCA 3882</strain>
    </source>
</reference>
<dbReference type="InParanoid" id="A0A316VAZ4"/>
<feature type="domain" description="BTB" evidence="1">
    <location>
        <begin position="36"/>
        <end position="106"/>
    </location>
</feature>
<dbReference type="RefSeq" id="XP_025354994.1">
    <property type="nucleotide sequence ID" value="XM_025501370.1"/>
</dbReference>
<dbReference type="CDD" id="cd18186">
    <property type="entry name" value="BTB_POZ_ZBTB_KLHL-like"/>
    <property type="match status" value="1"/>
</dbReference>
<dbReference type="PROSITE" id="PS50097">
    <property type="entry name" value="BTB"/>
    <property type="match status" value="1"/>
</dbReference>
<dbReference type="Pfam" id="PF00651">
    <property type="entry name" value="BTB"/>
    <property type="match status" value="1"/>
</dbReference>
<proteinExistence type="predicted"/>
<dbReference type="GeneID" id="37023151"/>
<dbReference type="SUPFAM" id="SSF54695">
    <property type="entry name" value="POZ domain"/>
    <property type="match status" value="1"/>
</dbReference>
<keyword evidence="3" id="KW-1185">Reference proteome</keyword>